<dbReference type="GO" id="GO:0004743">
    <property type="term" value="F:pyruvate kinase activity"/>
    <property type="evidence" value="ECO:0007669"/>
    <property type="project" value="UniProtKB-EC"/>
</dbReference>
<gene>
    <name evidence="16" type="ORF">S01H1_21181</name>
</gene>
<dbReference type="AlphaFoldDB" id="X0UWG6"/>
<dbReference type="SUPFAM" id="SSF51621">
    <property type="entry name" value="Phosphoenolpyruvate/pyruvate domain"/>
    <property type="match status" value="1"/>
</dbReference>
<evidence type="ECO:0000256" key="12">
    <source>
        <dbReference type="ARBA" id="ARBA00023152"/>
    </source>
</evidence>
<dbReference type="InterPro" id="IPR036918">
    <property type="entry name" value="Pyrv_Knase_C_sf"/>
</dbReference>
<dbReference type="FunFam" id="3.20.20.60:FF:000025">
    <property type="entry name" value="Pyruvate kinase"/>
    <property type="match status" value="1"/>
</dbReference>
<evidence type="ECO:0000256" key="10">
    <source>
        <dbReference type="ARBA" id="ARBA00022840"/>
    </source>
</evidence>
<dbReference type="UniPathway" id="UPA00109">
    <property type="reaction ID" value="UER00188"/>
</dbReference>
<keyword evidence="10" id="KW-0067">ATP-binding</keyword>
<dbReference type="Gene3D" id="3.20.20.60">
    <property type="entry name" value="Phosphoenolpyruvate-binding domains"/>
    <property type="match status" value="1"/>
</dbReference>
<evidence type="ECO:0000259" key="14">
    <source>
        <dbReference type="Pfam" id="PF00224"/>
    </source>
</evidence>
<evidence type="ECO:0000256" key="1">
    <source>
        <dbReference type="ARBA" id="ARBA00001946"/>
    </source>
</evidence>
<dbReference type="SUPFAM" id="SSF52935">
    <property type="entry name" value="PK C-terminal domain-like"/>
    <property type="match status" value="1"/>
</dbReference>
<name>X0UWG6_9ZZZZ</name>
<organism evidence="16">
    <name type="scientific">marine sediment metagenome</name>
    <dbReference type="NCBI Taxonomy" id="412755"/>
    <lineage>
        <taxon>unclassified sequences</taxon>
        <taxon>metagenomes</taxon>
        <taxon>ecological metagenomes</taxon>
    </lineage>
</organism>
<evidence type="ECO:0000256" key="11">
    <source>
        <dbReference type="ARBA" id="ARBA00022842"/>
    </source>
</evidence>
<evidence type="ECO:0000256" key="4">
    <source>
        <dbReference type="ARBA" id="ARBA00008663"/>
    </source>
</evidence>
<dbReference type="GO" id="GO:0005524">
    <property type="term" value="F:ATP binding"/>
    <property type="evidence" value="ECO:0007669"/>
    <property type="project" value="UniProtKB-KW"/>
</dbReference>
<evidence type="ECO:0000256" key="13">
    <source>
        <dbReference type="ARBA" id="ARBA00023317"/>
    </source>
</evidence>
<keyword evidence="11" id="KW-0460">Magnesium</keyword>
<evidence type="ECO:0000256" key="3">
    <source>
        <dbReference type="ARBA" id="ARBA00004997"/>
    </source>
</evidence>
<keyword evidence="12" id="KW-0324">Glycolysis</keyword>
<keyword evidence="9" id="KW-0418">Kinase</keyword>
<dbReference type="InterPro" id="IPR015793">
    <property type="entry name" value="Pyrv_Knase_brl"/>
</dbReference>
<dbReference type="EMBL" id="BARS01011700">
    <property type="protein sequence ID" value="GAF92800.1"/>
    <property type="molecule type" value="Genomic_DNA"/>
</dbReference>
<dbReference type="InterPro" id="IPR015813">
    <property type="entry name" value="Pyrv/PenolPyrv_kinase-like_dom"/>
</dbReference>
<evidence type="ECO:0000256" key="2">
    <source>
        <dbReference type="ARBA" id="ARBA00001958"/>
    </source>
</evidence>
<dbReference type="NCBIfam" id="TIGR01064">
    <property type="entry name" value="pyruv_kin"/>
    <property type="match status" value="1"/>
</dbReference>
<keyword evidence="6" id="KW-0808">Transferase</keyword>
<sequence>DTVLPIKAVTSKDLSDLRFGLARGVDWVAMSFVRGAEDLAPLRREIARAGASVGVMAKIERRDAIGNLDQIVAAADAIMVARGDLGIQLPLERVPMLQKSIIASCNEAGKPVITATQMLESMVDSPRPTRAEVSDVANAVLDGTDALMLSGETAVGRYPTEAVRVMSRVAARAEASFDYDARLKVTSQWPCRTVTDGISQATVGLAHDLNARGIITATSSGQTALMVAMHRPKASIIAVTPDVATQKRLTLSWGVTP</sequence>
<comment type="similarity">
    <text evidence="4">Belongs to the pyruvate kinase family.</text>
</comment>
<dbReference type="PRINTS" id="PR01050">
    <property type="entry name" value="PYRUVTKNASE"/>
</dbReference>
<feature type="non-terminal residue" evidence="16">
    <location>
        <position position="1"/>
    </location>
</feature>
<evidence type="ECO:0000256" key="5">
    <source>
        <dbReference type="ARBA" id="ARBA00012142"/>
    </source>
</evidence>
<dbReference type="Pfam" id="PF00224">
    <property type="entry name" value="PK"/>
    <property type="match status" value="1"/>
</dbReference>
<dbReference type="GO" id="GO:0016301">
    <property type="term" value="F:kinase activity"/>
    <property type="evidence" value="ECO:0007669"/>
    <property type="project" value="UniProtKB-KW"/>
</dbReference>
<dbReference type="Pfam" id="PF02887">
    <property type="entry name" value="PK_C"/>
    <property type="match status" value="1"/>
</dbReference>
<dbReference type="EC" id="2.7.1.40" evidence="5"/>
<evidence type="ECO:0000256" key="8">
    <source>
        <dbReference type="ARBA" id="ARBA00022741"/>
    </source>
</evidence>
<dbReference type="InterPro" id="IPR018209">
    <property type="entry name" value="Pyrv_Knase_AS"/>
</dbReference>
<dbReference type="Gene3D" id="3.40.1380.20">
    <property type="entry name" value="Pyruvate kinase, C-terminal domain"/>
    <property type="match status" value="1"/>
</dbReference>
<evidence type="ECO:0000256" key="9">
    <source>
        <dbReference type="ARBA" id="ARBA00022777"/>
    </source>
</evidence>
<dbReference type="InterPro" id="IPR001697">
    <property type="entry name" value="Pyr_Knase"/>
</dbReference>
<proteinExistence type="inferred from homology"/>
<evidence type="ECO:0000256" key="6">
    <source>
        <dbReference type="ARBA" id="ARBA00022679"/>
    </source>
</evidence>
<comment type="cofactor">
    <cofactor evidence="1">
        <name>Mg(2+)</name>
        <dbReference type="ChEBI" id="CHEBI:18420"/>
    </cofactor>
</comment>
<keyword evidence="7" id="KW-0479">Metal-binding</keyword>
<comment type="cofactor">
    <cofactor evidence="2">
        <name>K(+)</name>
        <dbReference type="ChEBI" id="CHEBI:29103"/>
    </cofactor>
</comment>
<keyword evidence="13" id="KW-0670">Pyruvate</keyword>
<evidence type="ECO:0000256" key="7">
    <source>
        <dbReference type="ARBA" id="ARBA00022723"/>
    </source>
</evidence>
<comment type="caution">
    <text evidence="16">The sequence shown here is derived from an EMBL/GenBank/DDBJ whole genome shotgun (WGS) entry which is preliminary data.</text>
</comment>
<evidence type="ECO:0000313" key="16">
    <source>
        <dbReference type="EMBL" id="GAF92800.1"/>
    </source>
</evidence>
<dbReference type="PROSITE" id="PS00110">
    <property type="entry name" value="PYRUVATE_KINASE"/>
    <property type="match status" value="1"/>
</dbReference>
<dbReference type="PANTHER" id="PTHR11817">
    <property type="entry name" value="PYRUVATE KINASE"/>
    <property type="match status" value="1"/>
</dbReference>
<evidence type="ECO:0000259" key="15">
    <source>
        <dbReference type="Pfam" id="PF02887"/>
    </source>
</evidence>
<comment type="pathway">
    <text evidence="3">Carbohydrate degradation; glycolysis; pyruvate from D-glyceraldehyde 3-phosphate: step 5/5.</text>
</comment>
<dbReference type="GO" id="GO:0000287">
    <property type="term" value="F:magnesium ion binding"/>
    <property type="evidence" value="ECO:0007669"/>
    <property type="project" value="InterPro"/>
</dbReference>
<dbReference type="InterPro" id="IPR015795">
    <property type="entry name" value="Pyrv_Knase_C"/>
</dbReference>
<feature type="non-terminal residue" evidence="16">
    <location>
        <position position="257"/>
    </location>
</feature>
<feature type="domain" description="Pyruvate kinase C-terminal" evidence="15">
    <location>
        <begin position="197"/>
        <end position="257"/>
    </location>
</feature>
<keyword evidence="8" id="KW-0547">Nucleotide-binding</keyword>
<feature type="domain" description="Pyruvate kinase barrel" evidence="14">
    <location>
        <begin position="3"/>
        <end position="163"/>
    </location>
</feature>
<reference evidence="16" key="1">
    <citation type="journal article" date="2014" name="Front. Microbiol.">
        <title>High frequency of phylogenetically diverse reductive dehalogenase-homologous genes in deep subseafloor sedimentary metagenomes.</title>
        <authorList>
            <person name="Kawai M."/>
            <person name="Futagami T."/>
            <person name="Toyoda A."/>
            <person name="Takaki Y."/>
            <person name="Nishi S."/>
            <person name="Hori S."/>
            <person name="Arai W."/>
            <person name="Tsubouchi T."/>
            <person name="Morono Y."/>
            <person name="Uchiyama I."/>
            <person name="Ito T."/>
            <person name="Fujiyama A."/>
            <person name="Inagaki F."/>
            <person name="Takami H."/>
        </authorList>
    </citation>
    <scope>NUCLEOTIDE SEQUENCE</scope>
    <source>
        <strain evidence="16">Expedition CK06-06</strain>
    </source>
</reference>
<protein>
    <recommendedName>
        <fullName evidence="5">pyruvate kinase</fullName>
        <ecNumber evidence="5">2.7.1.40</ecNumber>
    </recommendedName>
</protein>
<accession>X0UWG6</accession>
<dbReference type="GO" id="GO:0030955">
    <property type="term" value="F:potassium ion binding"/>
    <property type="evidence" value="ECO:0007669"/>
    <property type="project" value="InterPro"/>
</dbReference>
<dbReference type="InterPro" id="IPR040442">
    <property type="entry name" value="Pyrv_kinase-like_dom_sf"/>
</dbReference>